<reference evidence="7 9" key="1">
    <citation type="journal article" date="2012" name="Nature">
        <title>Algal genomes reveal evolutionary mosaicism and the fate of nucleomorphs.</title>
        <authorList>
            <consortium name="DOE Joint Genome Institute"/>
            <person name="Curtis B.A."/>
            <person name="Tanifuji G."/>
            <person name="Burki F."/>
            <person name="Gruber A."/>
            <person name="Irimia M."/>
            <person name="Maruyama S."/>
            <person name="Arias M.C."/>
            <person name="Ball S.G."/>
            <person name="Gile G.H."/>
            <person name="Hirakawa Y."/>
            <person name="Hopkins J.F."/>
            <person name="Kuo A."/>
            <person name="Rensing S.A."/>
            <person name="Schmutz J."/>
            <person name="Symeonidi A."/>
            <person name="Elias M."/>
            <person name="Eveleigh R.J."/>
            <person name="Herman E.K."/>
            <person name="Klute M.J."/>
            <person name="Nakayama T."/>
            <person name="Obornik M."/>
            <person name="Reyes-Prieto A."/>
            <person name="Armbrust E.V."/>
            <person name="Aves S.J."/>
            <person name="Beiko R.G."/>
            <person name="Coutinho P."/>
            <person name="Dacks J.B."/>
            <person name="Durnford D.G."/>
            <person name="Fast N.M."/>
            <person name="Green B.R."/>
            <person name="Grisdale C.J."/>
            <person name="Hempel F."/>
            <person name="Henrissat B."/>
            <person name="Hoppner M.P."/>
            <person name="Ishida K."/>
            <person name="Kim E."/>
            <person name="Koreny L."/>
            <person name="Kroth P.G."/>
            <person name="Liu Y."/>
            <person name="Malik S.B."/>
            <person name="Maier U.G."/>
            <person name="McRose D."/>
            <person name="Mock T."/>
            <person name="Neilson J.A."/>
            <person name="Onodera N.T."/>
            <person name="Poole A.M."/>
            <person name="Pritham E.J."/>
            <person name="Richards T.A."/>
            <person name="Rocap G."/>
            <person name="Roy S.W."/>
            <person name="Sarai C."/>
            <person name="Schaack S."/>
            <person name="Shirato S."/>
            <person name="Slamovits C.H."/>
            <person name="Spencer D.F."/>
            <person name="Suzuki S."/>
            <person name="Worden A.Z."/>
            <person name="Zauner S."/>
            <person name="Barry K."/>
            <person name="Bell C."/>
            <person name="Bharti A.K."/>
            <person name="Crow J.A."/>
            <person name="Grimwood J."/>
            <person name="Kramer R."/>
            <person name="Lindquist E."/>
            <person name="Lucas S."/>
            <person name="Salamov A."/>
            <person name="McFadden G.I."/>
            <person name="Lane C.E."/>
            <person name="Keeling P.J."/>
            <person name="Gray M.W."/>
            <person name="Grigoriev I.V."/>
            <person name="Archibald J.M."/>
        </authorList>
    </citation>
    <scope>NUCLEOTIDE SEQUENCE</scope>
    <source>
        <strain evidence="7 9">CCMP2712</strain>
    </source>
</reference>
<protein>
    <recommendedName>
        <fullName evidence="6">Iron-binding zinc finger CDGSH type domain-containing protein</fullName>
    </recommendedName>
</protein>
<reference evidence="8" key="3">
    <citation type="submission" date="2016-03" db="UniProtKB">
        <authorList>
            <consortium name="EnsemblProtists"/>
        </authorList>
    </citation>
    <scope>IDENTIFICATION</scope>
</reference>
<dbReference type="Gene3D" id="3.40.5.90">
    <property type="entry name" value="CDGSH iron-sulfur domain, mitoNEET-type"/>
    <property type="match status" value="2"/>
</dbReference>
<keyword evidence="3" id="KW-0408">Iron</keyword>
<dbReference type="GeneID" id="17291093"/>
<evidence type="ECO:0000313" key="7">
    <source>
        <dbReference type="EMBL" id="EKX34377.1"/>
    </source>
</evidence>
<dbReference type="EnsemblProtists" id="EKX34377">
    <property type="protein sequence ID" value="EKX34377"/>
    <property type="gene ID" value="GUITHDRAFT_80584"/>
</dbReference>
<dbReference type="PaxDb" id="55529-EKX34377"/>
<keyword evidence="1" id="KW-0001">2Fe-2S</keyword>
<evidence type="ECO:0000256" key="3">
    <source>
        <dbReference type="ARBA" id="ARBA00023004"/>
    </source>
</evidence>
<dbReference type="InterPro" id="IPR018967">
    <property type="entry name" value="FeS-contain_CDGSH-typ"/>
</dbReference>
<dbReference type="GO" id="GO:0051537">
    <property type="term" value="F:2 iron, 2 sulfur cluster binding"/>
    <property type="evidence" value="ECO:0007669"/>
    <property type="project" value="UniProtKB-KW"/>
</dbReference>
<dbReference type="STRING" id="905079.L1IE64"/>
<keyword evidence="9" id="KW-1185">Reference proteome</keyword>
<evidence type="ECO:0000313" key="9">
    <source>
        <dbReference type="Proteomes" id="UP000011087"/>
    </source>
</evidence>
<keyword evidence="4" id="KW-0411">Iron-sulfur</keyword>
<dbReference type="InterPro" id="IPR042216">
    <property type="entry name" value="MitoNEET_CISD"/>
</dbReference>
<keyword evidence="2" id="KW-0479">Metal-binding</keyword>
<comment type="cofactor">
    <cofactor evidence="5">
        <name>[2Fe-2S] cluster</name>
        <dbReference type="ChEBI" id="CHEBI:190135"/>
    </cofactor>
</comment>
<dbReference type="eggNOG" id="KOG4605">
    <property type="taxonomic scope" value="Eukaryota"/>
</dbReference>
<dbReference type="RefSeq" id="XP_005821357.1">
    <property type="nucleotide sequence ID" value="XM_005821300.1"/>
</dbReference>
<evidence type="ECO:0000259" key="6">
    <source>
        <dbReference type="SMART" id="SM00704"/>
    </source>
</evidence>
<feature type="domain" description="Iron-binding zinc finger CDGSH type" evidence="6">
    <location>
        <begin position="47"/>
        <end position="87"/>
    </location>
</feature>
<dbReference type="PANTHER" id="PTHR46491">
    <property type="entry name" value="CDGSH IRON SULFUR DOMAIN PROTEIN HOMOLOG"/>
    <property type="match status" value="1"/>
</dbReference>
<dbReference type="PANTHER" id="PTHR46491:SF3">
    <property type="entry name" value="CDGSH IRON-SULFUR DOMAIN-CONTAINING PROTEIN 3, MITOCHONDRIAL"/>
    <property type="match status" value="1"/>
</dbReference>
<dbReference type="OrthoDB" id="15717at2759"/>
<evidence type="ECO:0000313" key="8">
    <source>
        <dbReference type="EnsemblProtists" id="EKX34377"/>
    </source>
</evidence>
<dbReference type="OMA" id="HICMCKS"/>
<feature type="domain" description="Iron-binding zinc finger CDGSH type" evidence="6">
    <location>
        <begin position="10"/>
        <end position="46"/>
    </location>
</feature>
<organism evidence="7">
    <name type="scientific">Guillardia theta (strain CCMP2712)</name>
    <name type="common">Cryptophyte</name>
    <dbReference type="NCBI Taxonomy" id="905079"/>
    <lineage>
        <taxon>Eukaryota</taxon>
        <taxon>Cryptophyceae</taxon>
        <taxon>Pyrenomonadales</taxon>
        <taxon>Geminigeraceae</taxon>
        <taxon>Guillardia</taxon>
    </lineage>
</organism>
<sequence>MDPLSPQYEAYVLELDPATKYVWCQCGVSTRQPFCDGQSHRAYGIKPVAFTSEGEAGGQKVKAALCGCKYTNTPPYCDGTHVSMKKKDE</sequence>
<dbReference type="HOGENOM" id="CLU_145019_2_1_1"/>
<dbReference type="GO" id="GO:0046872">
    <property type="term" value="F:metal ion binding"/>
    <property type="evidence" value="ECO:0007669"/>
    <property type="project" value="UniProtKB-KW"/>
</dbReference>
<evidence type="ECO:0000256" key="1">
    <source>
        <dbReference type="ARBA" id="ARBA00022714"/>
    </source>
</evidence>
<dbReference type="Proteomes" id="UP000011087">
    <property type="component" value="Unassembled WGS sequence"/>
</dbReference>
<reference evidence="9" key="2">
    <citation type="submission" date="2012-11" db="EMBL/GenBank/DDBJ databases">
        <authorList>
            <person name="Kuo A."/>
            <person name="Curtis B.A."/>
            <person name="Tanifuji G."/>
            <person name="Burki F."/>
            <person name="Gruber A."/>
            <person name="Irimia M."/>
            <person name="Maruyama S."/>
            <person name="Arias M.C."/>
            <person name="Ball S.G."/>
            <person name="Gile G.H."/>
            <person name="Hirakawa Y."/>
            <person name="Hopkins J.F."/>
            <person name="Rensing S.A."/>
            <person name="Schmutz J."/>
            <person name="Symeonidi A."/>
            <person name="Elias M."/>
            <person name="Eveleigh R.J."/>
            <person name="Herman E.K."/>
            <person name="Klute M.J."/>
            <person name="Nakayama T."/>
            <person name="Obornik M."/>
            <person name="Reyes-Prieto A."/>
            <person name="Armbrust E.V."/>
            <person name="Aves S.J."/>
            <person name="Beiko R.G."/>
            <person name="Coutinho P."/>
            <person name="Dacks J.B."/>
            <person name="Durnford D.G."/>
            <person name="Fast N.M."/>
            <person name="Green B.R."/>
            <person name="Grisdale C."/>
            <person name="Hempe F."/>
            <person name="Henrissat B."/>
            <person name="Hoppner M.P."/>
            <person name="Ishida K.-I."/>
            <person name="Kim E."/>
            <person name="Koreny L."/>
            <person name="Kroth P.G."/>
            <person name="Liu Y."/>
            <person name="Malik S.-B."/>
            <person name="Maier U.G."/>
            <person name="McRose D."/>
            <person name="Mock T."/>
            <person name="Neilson J.A."/>
            <person name="Onodera N.T."/>
            <person name="Poole A.M."/>
            <person name="Pritham E.J."/>
            <person name="Richards T.A."/>
            <person name="Rocap G."/>
            <person name="Roy S.W."/>
            <person name="Sarai C."/>
            <person name="Schaack S."/>
            <person name="Shirato S."/>
            <person name="Slamovits C.H."/>
            <person name="Spencer D.F."/>
            <person name="Suzuki S."/>
            <person name="Worden A.Z."/>
            <person name="Zauner S."/>
            <person name="Barry K."/>
            <person name="Bell C."/>
            <person name="Bharti A.K."/>
            <person name="Crow J.A."/>
            <person name="Grimwood J."/>
            <person name="Kramer R."/>
            <person name="Lindquist E."/>
            <person name="Lucas S."/>
            <person name="Salamov A."/>
            <person name="McFadden G.I."/>
            <person name="Lane C.E."/>
            <person name="Keeling P.J."/>
            <person name="Gray M.W."/>
            <person name="Grigoriev I.V."/>
            <person name="Archibald J.M."/>
        </authorList>
    </citation>
    <scope>NUCLEOTIDE SEQUENCE</scope>
    <source>
        <strain evidence="9">CCMP2712</strain>
    </source>
</reference>
<evidence type="ECO:0000256" key="2">
    <source>
        <dbReference type="ARBA" id="ARBA00022723"/>
    </source>
</evidence>
<evidence type="ECO:0000256" key="4">
    <source>
        <dbReference type="ARBA" id="ARBA00023014"/>
    </source>
</evidence>
<dbReference type="AlphaFoldDB" id="L1IE64"/>
<dbReference type="InterPro" id="IPR052950">
    <property type="entry name" value="CISD"/>
</dbReference>
<accession>L1IE64</accession>
<proteinExistence type="predicted"/>
<dbReference type="KEGG" id="gtt:GUITHDRAFT_80584"/>
<evidence type="ECO:0000256" key="5">
    <source>
        <dbReference type="ARBA" id="ARBA00034078"/>
    </source>
</evidence>
<name>L1IE64_GUITC</name>
<dbReference type="GO" id="GO:0005739">
    <property type="term" value="C:mitochondrion"/>
    <property type="evidence" value="ECO:0007669"/>
    <property type="project" value="TreeGrafter"/>
</dbReference>
<gene>
    <name evidence="7" type="ORF">GUITHDRAFT_80584</name>
</gene>
<dbReference type="SMART" id="SM00704">
    <property type="entry name" value="ZnF_CDGSH"/>
    <property type="match status" value="2"/>
</dbReference>
<dbReference type="EMBL" id="JH993111">
    <property type="protein sequence ID" value="EKX34377.1"/>
    <property type="molecule type" value="Genomic_DNA"/>
</dbReference>